<name>A0ABM5JT01_DIAVI</name>
<dbReference type="InterPro" id="IPR010562">
    <property type="entry name" value="Haemolymph_juvenile_hormone-bd"/>
</dbReference>
<dbReference type="EnsemblMetazoa" id="XM_050645111.1">
    <property type="protein sequence ID" value="XP_050501068.1"/>
    <property type="gene ID" value="LOC114330343"/>
</dbReference>
<dbReference type="Gene3D" id="3.15.10.30">
    <property type="entry name" value="Haemolymph juvenile hormone binding protein"/>
    <property type="match status" value="1"/>
</dbReference>
<proteinExistence type="predicted"/>
<accession>A0ABM5JT01</accession>
<dbReference type="GeneID" id="114330343"/>
<dbReference type="InterPro" id="IPR038606">
    <property type="entry name" value="To_sf"/>
</dbReference>
<dbReference type="Proteomes" id="UP001652700">
    <property type="component" value="Unplaced"/>
</dbReference>
<evidence type="ECO:0000313" key="2">
    <source>
        <dbReference type="EnsemblMetazoa" id="XP_050501068.1"/>
    </source>
</evidence>
<evidence type="ECO:0000313" key="3">
    <source>
        <dbReference type="Proteomes" id="UP001652700"/>
    </source>
</evidence>
<dbReference type="PANTHER" id="PTHR11008">
    <property type="entry name" value="PROTEIN TAKEOUT-LIKE PROTEIN"/>
    <property type="match status" value="1"/>
</dbReference>
<protein>
    <recommendedName>
        <fullName evidence="4">Protein takeout-like</fullName>
    </recommendedName>
</protein>
<dbReference type="Pfam" id="PF06585">
    <property type="entry name" value="JHBP"/>
    <property type="match status" value="1"/>
</dbReference>
<feature type="signal peptide" evidence="1">
    <location>
        <begin position="1"/>
        <end position="19"/>
    </location>
</feature>
<dbReference type="RefSeq" id="XP_050501068.1">
    <property type="nucleotide sequence ID" value="XM_050645111.1"/>
</dbReference>
<sequence length="249" mass="27512">MTKFFVILVLTLSVSLCYSTNISELFKICHQSDKDLDTCLKGAIEVAIKAIGSKGIPDLDVPPVEPIAVKEITFGSGTDAVQLDQMYHDVKLIGFTDNLKITKAHYHTGKKSLAFTTFNPVLKQQGKYDLKGKILVIPVYGKGDSIVTLKDVTMNHFMTFGEEKKQGKTYLKVINYVAELSIKGANFDFKNLFDGNKLLSDNILKVVNENWSVIIGELRPGIVKSYAQIFSAIAQSVVSKVPVDDIFPS</sequence>
<organism evidence="2 3">
    <name type="scientific">Diabrotica virgifera virgifera</name>
    <name type="common">western corn rootworm</name>
    <dbReference type="NCBI Taxonomy" id="50390"/>
    <lineage>
        <taxon>Eukaryota</taxon>
        <taxon>Metazoa</taxon>
        <taxon>Ecdysozoa</taxon>
        <taxon>Arthropoda</taxon>
        <taxon>Hexapoda</taxon>
        <taxon>Insecta</taxon>
        <taxon>Pterygota</taxon>
        <taxon>Neoptera</taxon>
        <taxon>Endopterygota</taxon>
        <taxon>Coleoptera</taxon>
        <taxon>Polyphaga</taxon>
        <taxon>Cucujiformia</taxon>
        <taxon>Chrysomeloidea</taxon>
        <taxon>Chrysomelidae</taxon>
        <taxon>Galerucinae</taxon>
        <taxon>Diabroticina</taxon>
        <taxon>Diabroticites</taxon>
        <taxon>Diabrotica</taxon>
    </lineage>
</organism>
<dbReference type="SMART" id="SM00700">
    <property type="entry name" value="JHBP"/>
    <property type="match status" value="1"/>
</dbReference>
<reference evidence="2" key="1">
    <citation type="submission" date="2025-05" db="UniProtKB">
        <authorList>
            <consortium name="EnsemblMetazoa"/>
        </authorList>
    </citation>
    <scope>IDENTIFICATION</scope>
</reference>
<dbReference type="PANTHER" id="PTHR11008:SF32">
    <property type="entry name" value="CIRCADIAN CLOCK-CONTROLLED PROTEIN DAYWAKE-RELATED"/>
    <property type="match status" value="1"/>
</dbReference>
<feature type="chain" id="PRO_5047475714" description="Protein takeout-like" evidence="1">
    <location>
        <begin position="20"/>
        <end position="249"/>
    </location>
</feature>
<keyword evidence="1" id="KW-0732">Signal</keyword>
<evidence type="ECO:0008006" key="4">
    <source>
        <dbReference type="Google" id="ProtNLM"/>
    </source>
</evidence>
<keyword evidence="3" id="KW-1185">Reference proteome</keyword>
<evidence type="ECO:0000256" key="1">
    <source>
        <dbReference type="SAM" id="SignalP"/>
    </source>
</evidence>